<reference evidence="2 3" key="1">
    <citation type="submission" date="2024-06" db="EMBL/GenBank/DDBJ databases">
        <authorList>
            <person name="Tuo L."/>
        </authorList>
    </citation>
    <scope>NUCLEOTIDE SEQUENCE [LARGE SCALE GENOMIC DNA]</scope>
    <source>
        <strain evidence="2 3">ZMM04-5</strain>
    </source>
</reference>
<dbReference type="Proteomes" id="UP001556196">
    <property type="component" value="Unassembled WGS sequence"/>
</dbReference>
<feature type="transmembrane region" description="Helical" evidence="1">
    <location>
        <begin position="45"/>
        <end position="68"/>
    </location>
</feature>
<gene>
    <name evidence="2" type="ORF">ABUE31_20245</name>
</gene>
<organism evidence="2 3">
    <name type="scientific">Mesorhizobium marinum</name>
    <dbReference type="NCBI Taxonomy" id="3228790"/>
    <lineage>
        <taxon>Bacteria</taxon>
        <taxon>Pseudomonadati</taxon>
        <taxon>Pseudomonadota</taxon>
        <taxon>Alphaproteobacteria</taxon>
        <taxon>Hyphomicrobiales</taxon>
        <taxon>Phyllobacteriaceae</taxon>
        <taxon>Mesorhizobium</taxon>
    </lineage>
</organism>
<name>A0ABV3R589_9HYPH</name>
<dbReference type="EMBL" id="JBFOCI010000007">
    <property type="protein sequence ID" value="MEW9808328.1"/>
    <property type="molecule type" value="Genomic_DNA"/>
</dbReference>
<proteinExistence type="predicted"/>
<evidence type="ECO:0000256" key="1">
    <source>
        <dbReference type="SAM" id="Phobius"/>
    </source>
</evidence>
<evidence type="ECO:0000313" key="3">
    <source>
        <dbReference type="Proteomes" id="UP001556196"/>
    </source>
</evidence>
<keyword evidence="1" id="KW-1133">Transmembrane helix</keyword>
<keyword evidence="1" id="KW-0472">Membrane</keyword>
<evidence type="ECO:0000313" key="2">
    <source>
        <dbReference type="EMBL" id="MEW9808328.1"/>
    </source>
</evidence>
<comment type="caution">
    <text evidence="2">The sequence shown here is derived from an EMBL/GenBank/DDBJ whole genome shotgun (WGS) entry which is preliminary data.</text>
</comment>
<keyword evidence="1" id="KW-0812">Transmembrane</keyword>
<accession>A0ABV3R589</accession>
<dbReference type="RefSeq" id="WP_367725548.1">
    <property type="nucleotide sequence ID" value="NZ_JBFOCI010000007.1"/>
</dbReference>
<keyword evidence="3" id="KW-1185">Reference proteome</keyword>
<sequence length="1132" mass="119115">MEHETPPHEKIRFRRNEITDLARFPSAEPGARPARQWLPKRFGRMLLRVAAGTAVLIAVVLLAVYALGVSGIGSERLRVAAEKAIEEAAGFDVDASVGPARFAFDGIRLLAIDVREVRLRRADDGKAIADVGKIRLGVRLAPLLSGDVRISTVGLSDARIMLAAIRNGADTDWAAALRNGVGLIEPDLVTSAVFASAHHALDAMGSKSLRRLALENVELVLPAGDGVASINVVDARLAESRGDSLTFSATLDLGGRMIEATASARRDRTSSLISGLEISATSPAVETASSTATRIGAVDLTLNGAETDGAEPPRLSASLKLAESALDLERRGVLSGNIDLDVHFVSGSDRIEIDKLRAQIGRSVLDFRGRIGPRPPTGEPGDQPGYRFNLVSTRSTIAPEGSPEPAMVTALQLTGAYQTVDKVLSLDDIIVKGGRGEALGTASMRFVEGQAPGLSVAFNVHEMSVSQVKQLWPWFAGRGARNWVLNNVFGGRVTDAQLQYRVEPGRPSGAELPLRANESFGTFNLTGTRFDTAGLIPPVRDATGAVNYRGNDVDITLSSGTVYLPSGRTVAASNGILSVKEANVQPVIGALDIDVAGTAPAVAELASYDPINAMRHVGLVADDFTVGEVSGKVKADIPLQKGVDRDRLNWLVSLNYNGLAIAKPVDGQMVSEAEGTIVVEKTKAVIAATAKLSGVPARIDAVEPLGDGDAERKRLITLTLDAKAREAVAPGLAGLVDGPIEVKVDAIGGGKRMVDADLTSAQLNIPWAGWSKGPGIAGRVSFQIENAGDVATLSDFNLSGASFGIAGSAVLSKGSLSEASFSSVKLNRGDDVVVAVKQSGNGYRIDIKGKSLDARSVIRQLTADADTAAKAADGGSVSVTVDVDRVSGFHDEKLDGFKLDYRGTGEKVDRLAVDATTSSGAKVELRNGSGEGGRRTMRMASSDAGAVLRFLDIYPHMQGGRIDLALDGAANGPMTGKVDARDFVLVNEPRLGSIVSTTPPGGDRSLNQAVKRDIDTSRVNFERLYSQIEKGAGYLSLSNGILRGPLVGASFQGMLYDKQGNMDMTGTFMPAYGLNRIFGEIPIIGVLLGNGRDRGLIGVTFKLAGDADAPAIQINPLSVIAPGIFRSIFEFR</sequence>
<protein>
    <submittedName>
        <fullName evidence="2">AsmA-like C-terminal region-containing protein</fullName>
    </submittedName>
</protein>